<evidence type="ECO:0000256" key="7">
    <source>
        <dbReference type="HAMAP-Rule" id="MF_00503"/>
    </source>
</evidence>
<dbReference type="InterPro" id="IPR020594">
    <property type="entry name" value="Ribosomal_bL9_bac/chp"/>
</dbReference>
<evidence type="ECO:0000256" key="3">
    <source>
        <dbReference type="ARBA" id="ARBA00022884"/>
    </source>
</evidence>
<evidence type="ECO:0000313" key="10">
    <source>
        <dbReference type="Proteomes" id="UP001595533"/>
    </source>
</evidence>
<feature type="domain" description="Ribosomal protein L9" evidence="8">
    <location>
        <begin position="13"/>
        <end position="40"/>
    </location>
</feature>
<dbReference type="InterPro" id="IPR009027">
    <property type="entry name" value="Ribosomal_bL9/RNase_H1_N"/>
</dbReference>
<keyword evidence="3 7" id="KW-0694">RNA-binding</keyword>
<comment type="function">
    <text evidence="7">Binds to the 23S rRNA.</text>
</comment>
<comment type="caution">
    <text evidence="9">The sequence shown here is derived from an EMBL/GenBank/DDBJ whole genome shotgun (WGS) entry which is preliminary data.</text>
</comment>
<evidence type="ECO:0000256" key="1">
    <source>
        <dbReference type="ARBA" id="ARBA00010605"/>
    </source>
</evidence>
<dbReference type="InterPro" id="IPR000244">
    <property type="entry name" value="Ribosomal_bL9"/>
</dbReference>
<keyword evidence="5 7" id="KW-0687">Ribonucleoprotein</keyword>
<dbReference type="SUPFAM" id="SSF55658">
    <property type="entry name" value="L9 N-domain-like"/>
    <property type="match status" value="1"/>
</dbReference>
<dbReference type="Gene3D" id="3.40.5.10">
    <property type="entry name" value="Ribosomal protein L9, N-terminal domain"/>
    <property type="match status" value="1"/>
</dbReference>
<organism evidence="9 10">
    <name type="scientific">Marinicella sediminis</name>
    <dbReference type="NCBI Taxonomy" id="1792834"/>
    <lineage>
        <taxon>Bacteria</taxon>
        <taxon>Pseudomonadati</taxon>
        <taxon>Pseudomonadota</taxon>
        <taxon>Gammaproteobacteria</taxon>
        <taxon>Lysobacterales</taxon>
        <taxon>Marinicellaceae</taxon>
        <taxon>Marinicella</taxon>
    </lineage>
</organism>
<reference evidence="10" key="1">
    <citation type="journal article" date="2019" name="Int. J. Syst. Evol. Microbiol.">
        <title>The Global Catalogue of Microorganisms (GCM) 10K type strain sequencing project: providing services to taxonomists for standard genome sequencing and annotation.</title>
        <authorList>
            <consortium name="The Broad Institute Genomics Platform"/>
            <consortium name="The Broad Institute Genome Sequencing Center for Infectious Disease"/>
            <person name="Wu L."/>
            <person name="Ma J."/>
        </authorList>
    </citation>
    <scope>NUCLEOTIDE SEQUENCE [LARGE SCALE GENOMIC DNA]</scope>
    <source>
        <strain evidence="10">KCTC 42953</strain>
    </source>
</reference>
<evidence type="ECO:0000256" key="2">
    <source>
        <dbReference type="ARBA" id="ARBA00022730"/>
    </source>
</evidence>
<dbReference type="Gene3D" id="3.10.430.100">
    <property type="entry name" value="Ribosomal protein L9, C-terminal domain"/>
    <property type="match status" value="1"/>
</dbReference>
<keyword evidence="2 7" id="KW-0699">rRNA-binding</keyword>
<gene>
    <name evidence="7 9" type="primary">rplI</name>
    <name evidence="9" type="ORF">ACFODZ_03400</name>
</gene>
<evidence type="ECO:0000259" key="8">
    <source>
        <dbReference type="PROSITE" id="PS00651"/>
    </source>
</evidence>
<dbReference type="InterPro" id="IPR020070">
    <property type="entry name" value="Ribosomal_bL9_N"/>
</dbReference>
<keyword evidence="10" id="KW-1185">Reference proteome</keyword>
<keyword evidence="4 7" id="KW-0689">Ribosomal protein</keyword>
<evidence type="ECO:0000313" key="9">
    <source>
        <dbReference type="EMBL" id="MFC3193283.1"/>
    </source>
</evidence>
<comment type="similarity">
    <text evidence="1 7">Belongs to the bacterial ribosomal protein bL9 family.</text>
</comment>
<dbReference type="EMBL" id="JBHRTS010000002">
    <property type="protein sequence ID" value="MFC3193283.1"/>
    <property type="molecule type" value="Genomic_DNA"/>
</dbReference>
<dbReference type="InterPro" id="IPR020069">
    <property type="entry name" value="Ribosomal_bL9_C"/>
</dbReference>
<protein>
    <recommendedName>
        <fullName evidence="6 7">Large ribosomal subunit protein bL9</fullName>
    </recommendedName>
</protein>
<proteinExistence type="inferred from homology"/>
<dbReference type="InterPro" id="IPR036935">
    <property type="entry name" value="Ribosomal_bL9_N_sf"/>
</dbReference>
<dbReference type="RefSeq" id="WP_077409960.1">
    <property type="nucleotide sequence ID" value="NZ_JBHRTS010000002.1"/>
</dbReference>
<accession>A0ABV7JAL4</accession>
<dbReference type="PROSITE" id="PS00651">
    <property type="entry name" value="RIBOSOMAL_L9"/>
    <property type="match status" value="1"/>
</dbReference>
<evidence type="ECO:0000256" key="5">
    <source>
        <dbReference type="ARBA" id="ARBA00023274"/>
    </source>
</evidence>
<dbReference type="HAMAP" id="MF_00503">
    <property type="entry name" value="Ribosomal_bL9"/>
    <property type="match status" value="1"/>
</dbReference>
<sequence>MQVILLDKVQNLGDLGEIVNVKNGYARNYLIPQKKASRATEDNIKAFEAQKAELVAKAKESVAAAQARAESINGLSFTISANASPEGHLYGSVGPREIADKLTESGYPVDTSEVVQSEGVIKAVGEFAVKLNFHADVDAEVTMTVVAEEEETA</sequence>
<dbReference type="Pfam" id="PF03948">
    <property type="entry name" value="Ribosomal_L9_C"/>
    <property type="match status" value="1"/>
</dbReference>
<dbReference type="Pfam" id="PF01281">
    <property type="entry name" value="Ribosomal_L9_N"/>
    <property type="match status" value="1"/>
</dbReference>
<dbReference type="PANTHER" id="PTHR21368">
    <property type="entry name" value="50S RIBOSOMAL PROTEIN L9"/>
    <property type="match status" value="1"/>
</dbReference>
<dbReference type="NCBIfam" id="TIGR00158">
    <property type="entry name" value="L9"/>
    <property type="match status" value="1"/>
</dbReference>
<dbReference type="SUPFAM" id="SSF55653">
    <property type="entry name" value="Ribosomal protein L9 C-domain"/>
    <property type="match status" value="1"/>
</dbReference>
<dbReference type="GO" id="GO:0005840">
    <property type="term" value="C:ribosome"/>
    <property type="evidence" value="ECO:0007669"/>
    <property type="project" value="UniProtKB-KW"/>
</dbReference>
<evidence type="ECO:0000256" key="4">
    <source>
        <dbReference type="ARBA" id="ARBA00022980"/>
    </source>
</evidence>
<name>A0ABV7JAL4_9GAMM</name>
<dbReference type="InterPro" id="IPR036791">
    <property type="entry name" value="Ribosomal_bL9_C_sf"/>
</dbReference>
<evidence type="ECO:0000256" key="6">
    <source>
        <dbReference type="ARBA" id="ARBA00035292"/>
    </source>
</evidence>
<dbReference type="Proteomes" id="UP001595533">
    <property type="component" value="Unassembled WGS sequence"/>
</dbReference>